<dbReference type="GO" id="GO:0016151">
    <property type="term" value="F:nickel cation binding"/>
    <property type="evidence" value="ECO:0007669"/>
    <property type="project" value="UniProtKB-UniRule"/>
</dbReference>
<dbReference type="SUPFAM" id="SSF69287">
    <property type="entry name" value="Urease metallochaperone UreE, N-terminal domain"/>
    <property type="match status" value="1"/>
</dbReference>
<evidence type="ECO:0000256" key="5">
    <source>
        <dbReference type="HAMAP-Rule" id="MF_00822"/>
    </source>
</evidence>
<dbReference type="InterPro" id="IPR007864">
    <property type="entry name" value="UreE_C_dom"/>
</dbReference>
<comment type="subcellular location">
    <subcellularLocation>
        <location evidence="1 5">Cytoplasm</location>
    </subcellularLocation>
</comment>
<dbReference type="CDD" id="cd00571">
    <property type="entry name" value="UreE"/>
    <property type="match status" value="1"/>
</dbReference>
<keyword evidence="4 5" id="KW-0143">Chaperone</keyword>
<evidence type="ECO:0000313" key="7">
    <source>
        <dbReference type="EMBL" id="MBC8579264.1"/>
    </source>
</evidence>
<dbReference type="Pfam" id="PF02814">
    <property type="entry name" value="UreE_N"/>
    <property type="match status" value="1"/>
</dbReference>
<dbReference type="Gene3D" id="3.30.70.790">
    <property type="entry name" value="UreE, C-terminal domain"/>
    <property type="match status" value="1"/>
</dbReference>
<accession>A0A926IDV2</accession>
<comment type="function">
    <text evidence="5">Involved in urease metallocenter assembly. Binds nickel. Probably functions as a nickel donor during metallocenter assembly.</text>
</comment>
<evidence type="ECO:0000259" key="6">
    <source>
        <dbReference type="SMART" id="SM00988"/>
    </source>
</evidence>
<gene>
    <name evidence="5" type="primary">ureE</name>
    <name evidence="7" type="ORF">H8718_06965</name>
</gene>
<dbReference type="GO" id="GO:0006457">
    <property type="term" value="P:protein folding"/>
    <property type="evidence" value="ECO:0007669"/>
    <property type="project" value="InterPro"/>
</dbReference>
<evidence type="ECO:0000256" key="4">
    <source>
        <dbReference type="ARBA" id="ARBA00023186"/>
    </source>
</evidence>
<dbReference type="Gene3D" id="2.60.260.20">
    <property type="entry name" value="Urease metallochaperone UreE, N-terminal domain"/>
    <property type="match status" value="1"/>
</dbReference>
<comment type="caution">
    <text evidence="7">The sequence shown here is derived from an EMBL/GenBank/DDBJ whole genome shotgun (WGS) entry which is preliminary data.</text>
</comment>
<reference evidence="7" key="1">
    <citation type="submission" date="2020-08" db="EMBL/GenBank/DDBJ databases">
        <title>Genome public.</title>
        <authorList>
            <person name="Liu C."/>
            <person name="Sun Q."/>
        </authorList>
    </citation>
    <scope>NUCLEOTIDE SEQUENCE</scope>
    <source>
        <strain evidence="7">NSJ-12</strain>
    </source>
</reference>
<dbReference type="InterPro" id="IPR036118">
    <property type="entry name" value="UreE_N_sf"/>
</dbReference>
<evidence type="ECO:0000256" key="2">
    <source>
        <dbReference type="ARBA" id="ARBA00022490"/>
    </source>
</evidence>
<dbReference type="GO" id="GO:0051082">
    <property type="term" value="F:unfolded protein binding"/>
    <property type="evidence" value="ECO:0007669"/>
    <property type="project" value="UniProtKB-UniRule"/>
</dbReference>
<comment type="similarity">
    <text evidence="5">Belongs to the UreE family.</text>
</comment>
<dbReference type="SMART" id="SM00988">
    <property type="entry name" value="UreE_N"/>
    <property type="match status" value="1"/>
</dbReference>
<dbReference type="RefSeq" id="WP_177669495.1">
    <property type="nucleotide sequence ID" value="NZ_JACRSY010000009.1"/>
</dbReference>
<name>A0A926IDV2_9FIRM</name>
<keyword evidence="8" id="KW-1185">Reference proteome</keyword>
<organism evidence="7 8">
    <name type="scientific">Zhenhengia yiwuensis</name>
    <dbReference type="NCBI Taxonomy" id="2763666"/>
    <lineage>
        <taxon>Bacteria</taxon>
        <taxon>Bacillati</taxon>
        <taxon>Bacillota</taxon>
        <taxon>Clostridia</taxon>
        <taxon>Lachnospirales</taxon>
        <taxon>Lachnospiraceae</taxon>
        <taxon>Zhenhengia</taxon>
    </lineage>
</organism>
<dbReference type="InterPro" id="IPR012406">
    <property type="entry name" value="UreE"/>
</dbReference>
<evidence type="ECO:0000256" key="3">
    <source>
        <dbReference type="ARBA" id="ARBA00022596"/>
    </source>
</evidence>
<evidence type="ECO:0000256" key="1">
    <source>
        <dbReference type="ARBA" id="ARBA00004496"/>
    </source>
</evidence>
<dbReference type="GO" id="GO:0065003">
    <property type="term" value="P:protein-containing complex assembly"/>
    <property type="evidence" value="ECO:0007669"/>
    <property type="project" value="InterPro"/>
</dbReference>
<dbReference type="EMBL" id="JACRSY010000009">
    <property type="protein sequence ID" value="MBC8579264.1"/>
    <property type="molecule type" value="Genomic_DNA"/>
</dbReference>
<dbReference type="AlphaFoldDB" id="A0A926IDV2"/>
<proteinExistence type="inferred from homology"/>
<dbReference type="InterPro" id="IPR004029">
    <property type="entry name" value="UreE_N"/>
</dbReference>
<keyword evidence="2 5" id="KW-0963">Cytoplasm</keyword>
<protein>
    <recommendedName>
        <fullName evidence="5">Urease accessory protein UreE</fullName>
    </recommendedName>
</protein>
<dbReference type="GO" id="GO:0005737">
    <property type="term" value="C:cytoplasm"/>
    <property type="evidence" value="ECO:0007669"/>
    <property type="project" value="UniProtKB-SubCell"/>
</dbReference>
<sequence>MIIEKVIGNIEDKQDIQAFHIEKVILESDGLLKRIQRVKTDHGTELGISLSPNSVLRDGDILHEDGNNLIVISVKADDVLVIRPVDMMQMGIVAHMLGNRHLPAQFEEDSMIVQYDYLIERLLKEENLSYTRENKKLKQAFRHVDHSH</sequence>
<dbReference type="PIRSF" id="PIRSF036402">
    <property type="entry name" value="Ureas_acces_UreE"/>
    <property type="match status" value="1"/>
</dbReference>
<dbReference type="GO" id="GO:0019627">
    <property type="term" value="P:urea metabolic process"/>
    <property type="evidence" value="ECO:0007669"/>
    <property type="project" value="InterPro"/>
</dbReference>
<dbReference type="SUPFAM" id="SSF69737">
    <property type="entry name" value="Urease metallochaperone UreE, C-terminal domain"/>
    <property type="match status" value="1"/>
</dbReference>
<dbReference type="Proteomes" id="UP000655830">
    <property type="component" value="Unassembled WGS sequence"/>
</dbReference>
<keyword evidence="3 5" id="KW-0533">Nickel</keyword>
<feature type="domain" description="UreE urease accessory N-terminal" evidence="6">
    <location>
        <begin position="6"/>
        <end position="70"/>
    </location>
</feature>
<dbReference type="Pfam" id="PF05194">
    <property type="entry name" value="UreE_C"/>
    <property type="match status" value="1"/>
</dbReference>
<dbReference type="HAMAP" id="MF_00822">
    <property type="entry name" value="UreE"/>
    <property type="match status" value="1"/>
</dbReference>
<evidence type="ECO:0000313" key="8">
    <source>
        <dbReference type="Proteomes" id="UP000655830"/>
    </source>
</evidence>